<evidence type="ECO:0000256" key="1">
    <source>
        <dbReference type="SAM" id="MobiDB-lite"/>
    </source>
</evidence>
<organism evidence="2 3">
    <name type="scientific">Micrococcus luteus</name>
    <name type="common">Micrococcus lysodeikticus</name>
    <dbReference type="NCBI Taxonomy" id="1270"/>
    <lineage>
        <taxon>Bacteria</taxon>
        <taxon>Bacillati</taxon>
        <taxon>Actinomycetota</taxon>
        <taxon>Actinomycetes</taxon>
        <taxon>Micrococcales</taxon>
        <taxon>Micrococcaceae</taxon>
        <taxon>Micrococcus</taxon>
    </lineage>
</organism>
<reference evidence="2 3" key="1">
    <citation type="submission" date="2017-12" db="EMBL/GenBank/DDBJ databases">
        <title>Phylogenetic diversity of female urinary microbiome.</title>
        <authorList>
            <person name="Thomas-White K."/>
            <person name="Wolfe A.J."/>
        </authorList>
    </citation>
    <scope>NUCLEOTIDE SEQUENCE [LARGE SCALE GENOMIC DNA]</scope>
    <source>
        <strain evidence="2 3">UMB0038</strain>
    </source>
</reference>
<dbReference type="AlphaFoldDB" id="A0AAX0VNG7"/>
<evidence type="ECO:0000313" key="3">
    <source>
        <dbReference type="Proteomes" id="UP000234847"/>
    </source>
</evidence>
<protein>
    <submittedName>
        <fullName evidence="2">Uncharacterized protein</fullName>
    </submittedName>
</protein>
<comment type="caution">
    <text evidence="2">The sequence shown here is derived from an EMBL/GenBank/DDBJ whole genome shotgun (WGS) entry which is preliminary data.</text>
</comment>
<feature type="region of interest" description="Disordered" evidence="1">
    <location>
        <begin position="1"/>
        <end position="62"/>
    </location>
</feature>
<gene>
    <name evidence="2" type="ORF">CYJ95_01295</name>
</gene>
<dbReference type="EMBL" id="PKJT01000001">
    <property type="protein sequence ID" value="PKZ83574.1"/>
    <property type="molecule type" value="Genomic_DNA"/>
</dbReference>
<dbReference type="RefSeq" id="WP_041105346.1">
    <property type="nucleotide sequence ID" value="NZ_JBICTN010000002.1"/>
</dbReference>
<name>A0AAX0VNG7_MICLU</name>
<dbReference type="Proteomes" id="UP000234847">
    <property type="component" value="Unassembled WGS sequence"/>
</dbReference>
<proteinExistence type="predicted"/>
<sequence length="62" mass="7192">MASNTGKGYRKGQQRNRYQQENPLTKLFDLFDGDGNYLRTKKSKGKFKGVETRKAKKPPRTK</sequence>
<accession>A0AAX0VNG7</accession>
<evidence type="ECO:0000313" key="2">
    <source>
        <dbReference type="EMBL" id="PKZ83574.1"/>
    </source>
</evidence>